<name>A0A4Y7KV10_PAPSO</name>
<dbReference type="AlphaFoldDB" id="A0A4Y7KV10"/>
<sequence>MLILQWEKLSVGEDKELMNIILACHGENTGDEREPGTKCCCVEDTRRRVLIKLLIESPGPRSPGIKVSRYKGLQNRGLQADLPGWPLRPGGPMCLVCRWPGWPMRQVVSWEIELQYVSSFVQDSGPTRLSLRTIAGSLLKYLLKFQVDEEAAVRTNTILFGNIASYLNDGVSRHKGLQVQRSPEQRSPGTKVSRTVVSRTEASVSVPWRAAAPWRADMPVGPGWPMHQVVSCEIELQYVSNFVQDSGPTRAS</sequence>
<dbReference type="EMBL" id="CM010723">
    <property type="protein sequence ID" value="RZC76008.1"/>
    <property type="molecule type" value="Genomic_DNA"/>
</dbReference>
<feature type="compositionally biased region" description="Polar residues" evidence="1">
    <location>
        <begin position="179"/>
        <end position="196"/>
    </location>
</feature>
<gene>
    <name evidence="2" type="ORF">C5167_001971</name>
</gene>
<evidence type="ECO:0000313" key="2">
    <source>
        <dbReference type="EMBL" id="RZC76008.1"/>
    </source>
</evidence>
<reference evidence="2 3" key="1">
    <citation type="journal article" date="2018" name="Science">
        <title>The opium poppy genome and morphinan production.</title>
        <authorList>
            <person name="Guo L."/>
            <person name="Winzer T."/>
            <person name="Yang X."/>
            <person name="Li Y."/>
            <person name="Ning Z."/>
            <person name="He Z."/>
            <person name="Teodor R."/>
            <person name="Lu Y."/>
            <person name="Bowser T.A."/>
            <person name="Graham I.A."/>
            <person name="Ye K."/>
        </authorList>
    </citation>
    <scope>NUCLEOTIDE SEQUENCE [LARGE SCALE GENOMIC DNA]</scope>
    <source>
        <strain evidence="3">cv. HN1</strain>
        <tissue evidence="2">Leaves</tissue>
    </source>
</reference>
<dbReference type="STRING" id="3469.A0A4Y7KV10"/>
<accession>A0A4Y7KV10</accession>
<evidence type="ECO:0000313" key="3">
    <source>
        <dbReference type="Proteomes" id="UP000316621"/>
    </source>
</evidence>
<keyword evidence="3" id="KW-1185">Reference proteome</keyword>
<feature type="region of interest" description="Disordered" evidence="1">
    <location>
        <begin position="177"/>
        <end position="196"/>
    </location>
</feature>
<proteinExistence type="predicted"/>
<organism evidence="2 3">
    <name type="scientific">Papaver somniferum</name>
    <name type="common">Opium poppy</name>
    <dbReference type="NCBI Taxonomy" id="3469"/>
    <lineage>
        <taxon>Eukaryota</taxon>
        <taxon>Viridiplantae</taxon>
        <taxon>Streptophyta</taxon>
        <taxon>Embryophyta</taxon>
        <taxon>Tracheophyta</taxon>
        <taxon>Spermatophyta</taxon>
        <taxon>Magnoliopsida</taxon>
        <taxon>Ranunculales</taxon>
        <taxon>Papaveraceae</taxon>
        <taxon>Papaveroideae</taxon>
        <taxon>Papaver</taxon>
    </lineage>
</organism>
<protein>
    <submittedName>
        <fullName evidence="2">Uncharacterized protein</fullName>
    </submittedName>
</protein>
<dbReference type="Gramene" id="RZC76008">
    <property type="protein sequence ID" value="RZC76008"/>
    <property type="gene ID" value="C5167_001971"/>
</dbReference>
<dbReference type="Proteomes" id="UP000316621">
    <property type="component" value="Chromosome 9"/>
</dbReference>
<evidence type="ECO:0000256" key="1">
    <source>
        <dbReference type="SAM" id="MobiDB-lite"/>
    </source>
</evidence>